<dbReference type="EMBL" id="PJEX01000221">
    <property type="protein sequence ID" value="TKW52810.1"/>
    <property type="molecule type" value="Genomic_DNA"/>
</dbReference>
<keyword evidence="4" id="KW-1185">Reference proteome</keyword>
<dbReference type="Pfam" id="PF20150">
    <property type="entry name" value="2EXR"/>
    <property type="match status" value="1"/>
</dbReference>
<feature type="compositionally biased region" description="Polar residues" evidence="1">
    <location>
        <begin position="1"/>
        <end position="10"/>
    </location>
</feature>
<sequence>MTPTTDASRPSNKEAHSHQPPRVSVALSQGPPLQPRRIAPPTASLEDHKRRITVVTRGVLALAASAAPHTRVQPTSHRPRQVRQSKDTPSETFVAPNHLSFRPCVSQTSKKATGPSLVVTRSPVLRKKKKGKRGAGDHCDPYYRHYTKPNRQVHHLTMSLPYKLKREAMRCPTTEMPLPLMPFVFLAHFAQTVTDVLTTEARRTTTNLSKNIDALRLQVRGPEHSFAPFSRLPPELRLKIWNHALPPRTLLASHAPNPSLLSVNREARHEALLRYTLVRLNTWGDRRIYIDFQRDSIAIVEGKGGGGFPVRGARHVIVVCEEPFHNPGSYLKCRYRAGLDSLTLIIGASLSCPTPLPIIRELQTPEDVQQSLGYSKEESERIGMEVRDLAQGWGNTQIHVGKFV</sequence>
<dbReference type="AlphaFoldDB" id="A0A4U6XAU9"/>
<proteinExistence type="predicted"/>
<reference evidence="3 4" key="1">
    <citation type="journal article" date="2019" name="PLoS ONE">
        <title>Comparative genome analysis indicates high evolutionary potential of pathogenicity genes in Colletotrichum tanaceti.</title>
        <authorList>
            <person name="Lelwala R.V."/>
            <person name="Korhonen P.K."/>
            <person name="Young N.D."/>
            <person name="Scott J.B."/>
            <person name="Ades P.A."/>
            <person name="Gasser R.B."/>
            <person name="Taylor P.W.J."/>
        </authorList>
    </citation>
    <scope>NUCLEOTIDE SEQUENCE [LARGE SCALE GENOMIC DNA]</scope>
    <source>
        <strain evidence="3">BRIP57314</strain>
    </source>
</reference>
<name>A0A4U6XAU9_9PEZI</name>
<evidence type="ECO:0000313" key="4">
    <source>
        <dbReference type="Proteomes" id="UP000310108"/>
    </source>
</evidence>
<feature type="region of interest" description="Disordered" evidence="1">
    <location>
        <begin position="1"/>
        <end position="49"/>
    </location>
</feature>
<gene>
    <name evidence="3" type="ORF">CTA1_11995</name>
</gene>
<feature type="region of interest" description="Disordered" evidence="1">
    <location>
        <begin position="65"/>
        <end position="95"/>
    </location>
</feature>
<accession>A0A4U6XAU9</accession>
<evidence type="ECO:0000313" key="3">
    <source>
        <dbReference type="EMBL" id="TKW52810.1"/>
    </source>
</evidence>
<protein>
    <recommendedName>
        <fullName evidence="2">2EXR domain-containing protein</fullName>
    </recommendedName>
</protein>
<evidence type="ECO:0000259" key="2">
    <source>
        <dbReference type="Pfam" id="PF20150"/>
    </source>
</evidence>
<feature type="domain" description="2EXR" evidence="2">
    <location>
        <begin position="226"/>
        <end position="297"/>
    </location>
</feature>
<dbReference type="InterPro" id="IPR045518">
    <property type="entry name" value="2EXR"/>
</dbReference>
<organism evidence="3 4">
    <name type="scientific">Colletotrichum tanaceti</name>
    <dbReference type="NCBI Taxonomy" id="1306861"/>
    <lineage>
        <taxon>Eukaryota</taxon>
        <taxon>Fungi</taxon>
        <taxon>Dikarya</taxon>
        <taxon>Ascomycota</taxon>
        <taxon>Pezizomycotina</taxon>
        <taxon>Sordariomycetes</taxon>
        <taxon>Hypocreomycetidae</taxon>
        <taxon>Glomerellales</taxon>
        <taxon>Glomerellaceae</taxon>
        <taxon>Colletotrichum</taxon>
        <taxon>Colletotrichum destructivum species complex</taxon>
    </lineage>
</organism>
<comment type="caution">
    <text evidence="3">The sequence shown here is derived from an EMBL/GenBank/DDBJ whole genome shotgun (WGS) entry which is preliminary data.</text>
</comment>
<dbReference type="PANTHER" id="PTHR35910">
    <property type="entry name" value="2EXR DOMAIN-CONTAINING PROTEIN"/>
    <property type="match status" value="1"/>
</dbReference>
<evidence type="ECO:0000256" key="1">
    <source>
        <dbReference type="SAM" id="MobiDB-lite"/>
    </source>
</evidence>
<dbReference type="Proteomes" id="UP000310108">
    <property type="component" value="Unassembled WGS sequence"/>
</dbReference>
<dbReference type="PANTHER" id="PTHR35910:SF1">
    <property type="entry name" value="2EXR DOMAIN-CONTAINING PROTEIN"/>
    <property type="match status" value="1"/>
</dbReference>